<proteinExistence type="inferred from homology"/>
<dbReference type="InterPro" id="IPR050153">
    <property type="entry name" value="Metal_Ion_Import_ABC"/>
</dbReference>
<evidence type="ECO:0000256" key="1">
    <source>
        <dbReference type="ARBA" id="ARBA00005417"/>
    </source>
</evidence>
<dbReference type="PANTHER" id="PTHR42734:SF5">
    <property type="entry name" value="IRON TRANSPORT SYSTEM ATP-BINDING PROTEIN HI_0361-RELATED"/>
    <property type="match status" value="1"/>
</dbReference>
<dbReference type="Pfam" id="PF00005">
    <property type="entry name" value="ABC_tran"/>
    <property type="match status" value="1"/>
</dbReference>
<dbReference type="InterPro" id="IPR003593">
    <property type="entry name" value="AAA+_ATPase"/>
</dbReference>
<dbReference type="InterPro" id="IPR027417">
    <property type="entry name" value="P-loop_NTPase"/>
</dbReference>
<evidence type="ECO:0000256" key="3">
    <source>
        <dbReference type="ARBA" id="ARBA00022741"/>
    </source>
</evidence>
<gene>
    <name evidence="6" type="ORF">ABID27_001671</name>
</gene>
<reference evidence="6 7" key="1">
    <citation type="submission" date="2024-06" db="EMBL/GenBank/DDBJ databases">
        <title>Genomic Encyclopedia of Type Strains, Phase IV (KMG-IV): sequencing the most valuable type-strain genomes for metagenomic binning, comparative biology and taxonomic classification.</title>
        <authorList>
            <person name="Goeker M."/>
        </authorList>
    </citation>
    <scope>NUCLEOTIDE SEQUENCE [LARGE SCALE GENOMIC DNA]</scope>
    <source>
        <strain evidence="6 7">DSM 15349</strain>
    </source>
</reference>
<dbReference type="InterPro" id="IPR017871">
    <property type="entry name" value="ABC_transporter-like_CS"/>
</dbReference>
<evidence type="ECO:0000256" key="2">
    <source>
        <dbReference type="ARBA" id="ARBA00022448"/>
    </source>
</evidence>
<dbReference type="InterPro" id="IPR003439">
    <property type="entry name" value="ABC_transporter-like_ATP-bd"/>
</dbReference>
<keyword evidence="3" id="KW-0547">Nucleotide-binding</keyword>
<evidence type="ECO:0000259" key="5">
    <source>
        <dbReference type="PROSITE" id="PS50893"/>
    </source>
</evidence>
<keyword evidence="4 6" id="KW-0067">ATP-binding</keyword>
<name>A0ABV2JQ70_9STRE</name>
<keyword evidence="2" id="KW-0813">Transport</keyword>
<organism evidence="6 7">
    <name type="scientific">Streptococcus gallinaceus</name>
    <dbReference type="NCBI Taxonomy" id="165758"/>
    <lineage>
        <taxon>Bacteria</taxon>
        <taxon>Bacillati</taxon>
        <taxon>Bacillota</taxon>
        <taxon>Bacilli</taxon>
        <taxon>Lactobacillales</taxon>
        <taxon>Streptococcaceae</taxon>
        <taxon>Streptococcus</taxon>
    </lineage>
</organism>
<dbReference type="PROSITE" id="PS50893">
    <property type="entry name" value="ABC_TRANSPORTER_2"/>
    <property type="match status" value="1"/>
</dbReference>
<feature type="domain" description="ABC transporter" evidence="5">
    <location>
        <begin position="5"/>
        <end position="241"/>
    </location>
</feature>
<dbReference type="Gene3D" id="3.40.50.300">
    <property type="entry name" value="P-loop containing nucleotide triphosphate hydrolases"/>
    <property type="match status" value="1"/>
</dbReference>
<dbReference type="SUPFAM" id="SSF52540">
    <property type="entry name" value="P-loop containing nucleoside triphosphate hydrolases"/>
    <property type="match status" value="1"/>
</dbReference>
<evidence type="ECO:0000313" key="6">
    <source>
        <dbReference type="EMBL" id="MET3645028.1"/>
    </source>
</evidence>
<dbReference type="CDD" id="cd03235">
    <property type="entry name" value="ABC_Metallic_Cations"/>
    <property type="match status" value="1"/>
</dbReference>
<protein>
    <submittedName>
        <fullName evidence="6">Manganese/zinc/iron transport system ATP-binding protein</fullName>
    </submittedName>
</protein>
<dbReference type="GO" id="GO:0005524">
    <property type="term" value="F:ATP binding"/>
    <property type="evidence" value="ECO:0007669"/>
    <property type="project" value="UniProtKB-KW"/>
</dbReference>
<evidence type="ECO:0000313" key="7">
    <source>
        <dbReference type="Proteomes" id="UP001549055"/>
    </source>
</evidence>
<dbReference type="RefSeq" id="WP_253364728.1">
    <property type="nucleotide sequence ID" value="NZ_JALJXU010000004.1"/>
</dbReference>
<dbReference type="PANTHER" id="PTHR42734">
    <property type="entry name" value="METAL TRANSPORT SYSTEM ATP-BINDING PROTEIN TM_0124-RELATED"/>
    <property type="match status" value="1"/>
</dbReference>
<comment type="caution">
    <text evidence="6">The sequence shown here is derived from an EMBL/GenBank/DDBJ whole genome shotgun (WGS) entry which is preliminary data.</text>
</comment>
<dbReference type="Proteomes" id="UP001549055">
    <property type="component" value="Unassembled WGS sequence"/>
</dbReference>
<sequence length="250" mass="27478">MEAALEMQGVNLTYGSVSALENVNLVIPDGSRTAIVGPNGAGKSSLMKAILGLEGQVTGQVSLLGQSDQLGQLIQKKLAYIPQASQVNWQFPATVFEIVLMGRYAHIANWLKRPGKKDKEIVEAALERMNLQDLRYRQVDQLSGGQRQRVFIARALAQEAQVYLMDEPLAGIDQITEAIIMDTLKEFQAEGKTSIVIHHDLTTVADYFDYLVWLNRTVVASGSVDQVLTTSHYQATYGAMGDFFLTKGGE</sequence>
<comment type="similarity">
    <text evidence="1">Belongs to the ABC transporter superfamily.</text>
</comment>
<keyword evidence="7" id="KW-1185">Reference proteome</keyword>
<evidence type="ECO:0000256" key="4">
    <source>
        <dbReference type="ARBA" id="ARBA00022840"/>
    </source>
</evidence>
<accession>A0ABV2JQ70</accession>
<dbReference type="EMBL" id="JBEPMK010000006">
    <property type="protein sequence ID" value="MET3645028.1"/>
    <property type="molecule type" value="Genomic_DNA"/>
</dbReference>
<dbReference type="PROSITE" id="PS00211">
    <property type="entry name" value="ABC_TRANSPORTER_1"/>
    <property type="match status" value="1"/>
</dbReference>
<dbReference type="SMART" id="SM00382">
    <property type="entry name" value="AAA"/>
    <property type="match status" value="1"/>
</dbReference>